<dbReference type="Proteomes" id="UP000269396">
    <property type="component" value="Unassembled WGS sequence"/>
</dbReference>
<dbReference type="PANTHER" id="PTHR21286">
    <property type="entry name" value="NUCLEAR PORE COMPLEX PROTEIN NUP160"/>
    <property type="match status" value="1"/>
</dbReference>
<keyword evidence="5" id="KW-1185">Reference proteome</keyword>
<protein>
    <submittedName>
        <fullName evidence="4">Uncharacterized protein</fullName>
    </submittedName>
</protein>
<evidence type="ECO:0000259" key="3">
    <source>
        <dbReference type="Pfam" id="PF23354"/>
    </source>
</evidence>
<organism evidence="4 5">
    <name type="scientific">Schistosoma mattheei</name>
    <dbReference type="NCBI Taxonomy" id="31246"/>
    <lineage>
        <taxon>Eukaryota</taxon>
        <taxon>Metazoa</taxon>
        <taxon>Spiralia</taxon>
        <taxon>Lophotrochozoa</taxon>
        <taxon>Platyhelminthes</taxon>
        <taxon>Trematoda</taxon>
        <taxon>Digenea</taxon>
        <taxon>Strigeidida</taxon>
        <taxon>Schistosomatoidea</taxon>
        <taxon>Schistosomatidae</taxon>
        <taxon>Schistosoma</taxon>
    </lineage>
</organism>
<name>A0A3P7X7A8_9TREM</name>
<feature type="compositionally biased region" description="Polar residues" evidence="1">
    <location>
        <begin position="401"/>
        <end position="414"/>
    </location>
</feature>
<proteinExistence type="predicted"/>
<dbReference type="InterPro" id="IPR021717">
    <property type="entry name" value="Nucleoporin_Nup160"/>
</dbReference>
<reference evidence="4 5" key="1">
    <citation type="submission" date="2018-11" db="EMBL/GenBank/DDBJ databases">
        <authorList>
            <consortium name="Pathogen Informatics"/>
        </authorList>
    </citation>
    <scope>NUCLEOTIDE SEQUENCE [LARGE SCALE GENOMIC DNA]</scope>
    <source>
        <strain>Denwood</strain>
        <strain evidence="5">Zambia</strain>
    </source>
</reference>
<dbReference type="InterPro" id="IPR056536">
    <property type="entry name" value="TPR_NUP160_C"/>
</dbReference>
<feature type="domain" description="NUP160 middle TPR" evidence="3">
    <location>
        <begin position="188"/>
        <end position="356"/>
    </location>
</feature>
<dbReference type="Pfam" id="PF23354">
    <property type="entry name" value="TPR_NUP160_120_M"/>
    <property type="match status" value="1"/>
</dbReference>
<accession>A0A3P7X7A8</accession>
<feature type="domain" description="NUP160 C-terminal TPR" evidence="2">
    <location>
        <begin position="432"/>
        <end position="508"/>
    </location>
</feature>
<sequence>MYCYTQLFMNYLTESSVHHSNSTINQNVPKLLMPILFPKEFSLSKLFSLNESTVNGDGNSRNTNELSMCSLSPVEVQIRFLMKLMSVFEVSNYVPEILDLAEFCLNRLAETQNSIKSENCLNQNSGGRSTHRLASVLASLRGIMENDNLSGFLCGSVKKHPDFIENECSVNDNDPQSRINTRLADLEATLWTRMFKHELVLGNYTKAYMILQSNPDIARRRDCLRQLIVTVCDRGEASKLISFQYGPMENEFIAILEARARAADVVIVPDPSTKKSASSSPAGSNPYYDVLYAYHIHRADYRAAASVMFEHSYRLIEDTMMAASRLSNFRSGGARILIGLQRQAACLASAINTLYLVPKDNQWLYPNDDWAFANPDDLALDNIIDEEHTSDQHNFEDNSLDQEQPISSAKRNATTIDPSLPRLGKDKRILTLKDLLNAYILTRARLRLAQACWEQGMLRAGVFTPDEVVRGLLSVALYDEAVRLCESYDLDPALIINSISLRCSELAQCATGSVNLVNFSQPTVNYELRRKEVYDIHRTTSVITTGLNQFPVLPGLANDSSPLEHEADLVQQSLSNLSTLNFDKVGNDGDNIGAIEKSSSLKIVPYHSNYNYSSRCNLPEMYWRLLETVLTRLDPPSTTNEKQSTFQTKYHGFLHLIACENILASGPNQLYLPEWLTSRLLSTSYATERAVNLLRLYIKFNRLETAYRLSMDMLEAAMNKGADPSSFGLRSTLSNSMDPTNPIRKANKTMTISGTMYLPHTLFIYILNALKVLSPESKTCEAVSSS</sequence>
<dbReference type="AlphaFoldDB" id="A0A3P7X7A8"/>
<evidence type="ECO:0000259" key="2">
    <source>
        <dbReference type="Pfam" id="PF23347"/>
    </source>
</evidence>
<dbReference type="EMBL" id="UZAL01000326">
    <property type="protein sequence ID" value="VDO69901.1"/>
    <property type="molecule type" value="Genomic_DNA"/>
</dbReference>
<dbReference type="Pfam" id="PF23347">
    <property type="entry name" value="TPR_Nup160_C"/>
    <property type="match status" value="1"/>
</dbReference>
<feature type="region of interest" description="Disordered" evidence="1">
    <location>
        <begin position="391"/>
        <end position="414"/>
    </location>
</feature>
<dbReference type="GO" id="GO:0005643">
    <property type="term" value="C:nuclear pore"/>
    <property type="evidence" value="ECO:0007669"/>
    <property type="project" value="UniProtKB-ARBA"/>
</dbReference>
<gene>
    <name evidence="4" type="ORF">SMTD_LOCUS383</name>
</gene>
<dbReference type="PANTHER" id="PTHR21286:SF0">
    <property type="entry name" value="NUCLEAR PORE COMPLEX PROTEIN NUP160"/>
    <property type="match status" value="1"/>
</dbReference>
<evidence type="ECO:0000313" key="4">
    <source>
        <dbReference type="EMBL" id="VDO69901.1"/>
    </source>
</evidence>
<evidence type="ECO:0000256" key="1">
    <source>
        <dbReference type="SAM" id="MobiDB-lite"/>
    </source>
</evidence>
<dbReference type="InterPro" id="IPR056535">
    <property type="entry name" value="TPR_NUP160_M"/>
</dbReference>
<evidence type="ECO:0000313" key="5">
    <source>
        <dbReference type="Proteomes" id="UP000269396"/>
    </source>
</evidence>
<dbReference type="GO" id="GO:0017056">
    <property type="term" value="F:structural constituent of nuclear pore"/>
    <property type="evidence" value="ECO:0007669"/>
    <property type="project" value="TreeGrafter"/>
</dbReference>